<dbReference type="Gene3D" id="3.80.10.10">
    <property type="entry name" value="Ribonuclease Inhibitor"/>
    <property type="match status" value="1"/>
</dbReference>
<evidence type="ECO:0000313" key="2">
    <source>
        <dbReference type="Proteomes" id="UP000799118"/>
    </source>
</evidence>
<dbReference type="EMBL" id="ML769620">
    <property type="protein sequence ID" value="KAE9391550.1"/>
    <property type="molecule type" value="Genomic_DNA"/>
</dbReference>
<evidence type="ECO:0008006" key="3">
    <source>
        <dbReference type="Google" id="ProtNLM"/>
    </source>
</evidence>
<dbReference type="Proteomes" id="UP000799118">
    <property type="component" value="Unassembled WGS sequence"/>
</dbReference>
<keyword evidence="2" id="KW-1185">Reference proteome</keyword>
<organism evidence="1 2">
    <name type="scientific">Gymnopus androsaceus JB14</name>
    <dbReference type="NCBI Taxonomy" id="1447944"/>
    <lineage>
        <taxon>Eukaryota</taxon>
        <taxon>Fungi</taxon>
        <taxon>Dikarya</taxon>
        <taxon>Basidiomycota</taxon>
        <taxon>Agaricomycotina</taxon>
        <taxon>Agaricomycetes</taxon>
        <taxon>Agaricomycetidae</taxon>
        <taxon>Agaricales</taxon>
        <taxon>Marasmiineae</taxon>
        <taxon>Omphalotaceae</taxon>
        <taxon>Gymnopus</taxon>
    </lineage>
</organism>
<gene>
    <name evidence="1" type="ORF">BT96DRAFT_1001206</name>
</gene>
<evidence type="ECO:0000313" key="1">
    <source>
        <dbReference type="EMBL" id="KAE9391550.1"/>
    </source>
</evidence>
<proteinExistence type="predicted"/>
<protein>
    <recommendedName>
        <fullName evidence="3">F-box domain-containing protein</fullName>
    </recommendedName>
</protein>
<dbReference type="SUPFAM" id="SSF52047">
    <property type="entry name" value="RNI-like"/>
    <property type="match status" value="1"/>
</dbReference>
<dbReference type="AlphaFoldDB" id="A0A6A4H1K0"/>
<accession>A0A6A4H1K0</accession>
<sequence length="222" mass="24788">MAAVWSEQGEGMLENMCSRFTLPSLGELIVHPERPTSLKLFWPMDSFSAFISKSSCTLTTLSLSGVGISDLDFIAALCLLPSLTKLSFGDDLGTITSLFLSSLTLHDSAFEPGPIVPNLCSLSIHVKGTSFDDTAFIEMVLSRWLPDPSYAATLGVASMRSVILRFREREVDKDVYRPLYELDKVGLRWGWEVHEEAKLRPLCNLERMGMRVVITGQEYYSH</sequence>
<dbReference type="OrthoDB" id="3266451at2759"/>
<dbReference type="InterPro" id="IPR032675">
    <property type="entry name" value="LRR_dom_sf"/>
</dbReference>
<reference evidence="1" key="1">
    <citation type="journal article" date="2019" name="Environ. Microbiol.">
        <title>Fungal ecological strategies reflected in gene transcription - a case study of two litter decomposers.</title>
        <authorList>
            <person name="Barbi F."/>
            <person name="Kohler A."/>
            <person name="Barry K."/>
            <person name="Baskaran P."/>
            <person name="Daum C."/>
            <person name="Fauchery L."/>
            <person name="Ihrmark K."/>
            <person name="Kuo A."/>
            <person name="LaButti K."/>
            <person name="Lipzen A."/>
            <person name="Morin E."/>
            <person name="Grigoriev I.V."/>
            <person name="Henrissat B."/>
            <person name="Lindahl B."/>
            <person name="Martin F."/>
        </authorList>
    </citation>
    <scope>NUCLEOTIDE SEQUENCE</scope>
    <source>
        <strain evidence="1">JB14</strain>
    </source>
</reference>
<name>A0A6A4H1K0_9AGAR</name>